<keyword evidence="3" id="KW-1185">Reference proteome</keyword>
<gene>
    <name evidence="2" type="ORF">OLC1_LOCUS19739</name>
</gene>
<dbReference type="SUPFAM" id="SSF54001">
    <property type="entry name" value="Cysteine proteinases"/>
    <property type="match status" value="1"/>
</dbReference>
<evidence type="ECO:0000313" key="3">
    <source>
        <dbReference type="Proteomes" id="UP001161247"/>
    </source>
</evidence>
<organism evidence="2 3">
    <name type="scientific">Oldenlandia corymbosa var. corymbosa</name>
    <dbReference type="NCBI Taxonomy" id="529605"/>
    <lineage>
        <taxon>Eukaryota</taxon>
        <taxon>Viridiplantae</taxon>
        <taxon>Streptophyta</taxon>
        <taxon>Embryophyta</taxon>
        <taxon>Tracheophyta</taxon>
        <taxon>Spermatophyta</taxon>
        <taxon>Magnoliopsida</taxon>
        <taxon>eudicotyledons</taxon>
        <taxon>Gunneridae</taxon>
        <taxon>Pentapetalae</taxon>
        <taxon>asterids</taxon>
        <taxon>lamiids</taxon>
        <taxon>Gentianales</taxon>
        <taxon>Rubiaceae</taxon>
        <taxon>Rubioideae</taxon>
        <taxon>Spermacoceae</taxon>
        <taxon>Hedyotis-Oldenlandia complex</taxon>
        <taxon>Oldenlandia</taxon>
    </lineage>
</organism>
<evidence type="ECO:0000256" key="1">
    <source>
        <dbReference type="SAM" id="MobiDB-lite"/>
    </source>
</evidence>
<dbReference type="Gene3D" id="3.40.395.10">
    <property type="entry name" value="Adenoviral Proteinase, Chain A"/>
    <property type="match status" value="1"/>
</dbReference>
<name>A0AAV1E0L6_OLDCO</name>
<dbReference type="AlphaFoldDB" id="A0AAV1E0L6"/>
<dbReference type="Proteomes" id="UP001161247">
    <property type="component" value="Chromosome 7"/>
</dbReference>
<feature type="region of interest" description="Disordered" evidence="1">
    <location>
        <begin position="1"/>
        <end position="22"/>
    </location>
</feature>
<dbReference type="InterPro" id="IPR038765">
    <property type="entry name" value="Papain-like_cys_pep_sf"/>
</dbReference>
<sequence length="344" mass="39947">MEIYHQKVEEAKKSSLPSEDKELPSFSLGLTQLNKDYDDIDAQNADMPNFSLGISQVDTENNEDASHTHHHANVYATPSRMNHTVSNLQGNVCNLIFAERAEETTEMMNFENFPKRQLEKDPGILLSLFWRSNPNKMRRVSVRERLLSDYVFMPAVDNRDDSKIMVDIDDFVMCSREELKTMNVNTYVDCKIIDAWAAMLNALLDNDRHGFEKDKPLNDFIERLDDEFAIQSISISELKNTKLVRARDIPKWPVEVLSMPWQDSSNGYDCAIYCMRHMQTYYGDKGKWEVGLDLKRSKEQLQTYRIKYLAEILMSELKNCRDEVLKDANEMYKIARASSPNRKA</sequence>
<proteinExistence type="predicted"/>
<dbReference type="EMBL" id="OX459124">
    <property type="protein sequence ID" value="CAI9112574.1"/>
    <property type="molecule type" value="Genomic_DNA"/>
</dbReference>
<reference evidence="2" key="1">
    <citation type="submission" date="2023-03" db="EMBL/GenBank/DDBJ databases">
        <authorList>
            <person name="Julca I."/>
        </authorList>
    </citation>
    <scope>NUCLEOTIDE SEQUENCE</scope>
</reference>
<protein>
    <submittedName>
        <fullName evidence="2">OLC1v1013040C1</fullName>
    </submittedName>
</protein>
<accession>A0AAV1E0L6</accession>
<evidence type="ECO:0000313" key="2">
    <source>
        <dbReference type="EMBL" id="CAI9112574.1"/>
    </source>
</evidence>